<evidence type="ECO:0000313" key="1">
    <source>
        <dbReference type="EMBL" id="KAK1906774.1"/>
    </source>
</evidence>
<reference evidence="1" key="1">
    <citation type="submission" date="2023-04" db="EMBL/GenBank/DDBJ databases">
        <title>Chromosome-level genome of Chaenocephalus aceratus.</title>
        <authorList>
            <person name="Park H."/>
        </authorList>
    </citation>
    <scope>NUCLEOTIDE SEQUENCE</scope>
    <source>
        <strain evidence="1">DE</strain>
        <tissue evidence="1">Muscle</tissue>
    </source>
</reference>
<name>A0AAD9CR74_DISEL</name>
<proteinExistence type="predicted"/>
<sequence>MTTSQCDRPSVGNNCGDKSFGIRKTCIGMPGVCSGDDAETGPRTSAAVMENDQVEMAGLREGSWIVLGAWQRGAQSEYSGAAIPRIAEHDGELVLLMAGRQRLGAERQPKIIG</sequence>
<dbReference type="EMBL" id="JASDAP010000001">
    <property type="protein sequence ID" value="KAK1906774.1"/>
    <property type="molecule type" value="Genomic_DNA"/>
</dbReference>
<evidence type="ECO:0000313" key="2">
    <source>
        <dbReference type="Proteomes" id="UP001228049"/>
    </source>
</evidence>
<organism evidence="1 2">
    <name type="scientific">Dissostichus eleginoides</name>
    <name type="common">Patagonian toothfish</name>
    <name type="synonym">Dissostichus amissus</name>
    <dbReference type="NCBI Taxonomy" id="100907"/>
    <lineage>
        <taxon>Eukaryota</taxon>
        <taxon>Metazoa</taxon>
        <taxon>Chordata</taxon>
        <taxon>Craniata</taxon>
        <taxon>Vertebrata</taxon>
        <taxon>Euteleostomi</taxon>
        <taxon>Actinopterygii</taxon>
        <taxon>Neopterygii</taxon>
        <taxon>Teleostei</taxon>
        <taxon>Neoteleostei</taxon>
        <taxon>Acanthomorphata</taxon>
        <taxon>Eupercaria</taxon>
        <taxon>Perciformes</taxon>
        <taxon>Notothenioidei</taxon>
        <taxon>Nototheniidae</taxon>
        <taxon>Dissostichus</taxon>
    </lineage>
</organism>
<dbReference type="Proteomes" id="UP001228049">
    <property type="component" value="Unassembled WGS sequence"/>
</dbReference>
<comment type="caution">
    <text evidence="1">The sequence shown here is derived from an EMBL/GenBank/DDBJ whole genome shotgun (WGS) entry which is preliminary data.</text>
</comment>
<keyword evidence="2" id="KW-1185">Reference proteome</keyword>
<gene>
    <name evidence="1" type="ORF">KUDE01_009170</name>
</gene>
<accession>A0AAD9CR74</accession>
<dbReference type="AlphaFoldDB" id="A0AAD9CR74"/>
<protein>
    <submittedName>
        <fullName evidence="1">Orotidine 5'-phosphate decarboxylase</fullName>
    </submittedName>
</protein>